<evidence type="ECO:0000313" key="2">
    <source>
        <dbReference type="EMBL" id="PQK16854.1"/>
    </source>
</evidence>
<dbReference type="InterPro" id="IPR022190">
    <property type="entry name" value="DUF3716"/>
</dbReference>
<sequence length="575" mass="64393">MQLHAVQSEQYSLAMTGMTDESALKTLQYMAEYVQKSFADLNDIQPPQVVYDHTISQINVGLHRCFERLREKQPHDAGSIENEIVRYSGERKMLEVNGLRDAENACRGQVAVVLQALSDRLVATLPPPFLEQSLQKLATGALKTYLLDDLGQAAVQMAPHSANVRSRQAIPHRSPENGRENGMLHDTNKTGSRKRASHDLSKEQAGPNKKGLKTTTTVPCAQNSHDEQIRSTFVRPETITESVASSHDGQSQNGQDAAPVAVFKIIDADGFPQGELKQFGSWGAKRVDNILKRSVRRPIRLRRGRRFSPERLSAMRDNGVSIVSCMIQASGEIMEQPCAFCERKNQGPFSQCIMVRDNESFRRCGNCEWVRGRCQGASTAAEIQVTAAMKVELGLEFPGTRTRENRSYLAQAQPESPVENLGTLNGALTEDALGSGTMAEPEPPALAEFAVSAVPDTHWRIHQVKTSSFTSAESAIQLWSWFEEERSFEHFLFRKMDWKRLGYPVDFGVKLRDVAEVRASVQSWRVRLVMKEHATNERQEAPRGDVMVVFKGRKVVQCFLQFCHDQNIPVSEQEP</sequence>
<dbReference type="AlphaFoldDB" id="A0A2S7YLJ5"/>
<feature type="region of interest" description="Disordered" evidence="1">
    <location>
        <begin position="158"/>
        <end position="217"/>
    </location>
</feature>
<evidence type="ECO:0000256" key="1">
    <source>
        <dbReference type="SAM" id="MobiDB-lite"/>
    </source>
</evidence>
<proteinExistence type="predicted"/>
<dbReference type="Proteomes" id="UP000237441">
    <property type="component" value="Unassembled WGS sequence"/>
</dbReference>
<dbReference type="Pfam" id="PF12511">
    <property type="entry name" value="DUF3716"/>
    <property type="match status" value="1"/>
</dbReference>
<comment type="caution">
    <text evidence="2">The sequence shown here is derived from an EMBL/GenBank/DDBJ whole genome shotgun (WGS) entry which is preliminary data.</text>
</comment>
<gene>
    <name evidence="2" type="ORF">BB8028_0007g00550</name>
</gene>
<protein>
    <submittedName>
        <fullName evidence="2">Uncharacterized protein</fullName>
    </submittedName>
</protein>
<feature type="compositionally biased region" description="Basic and acidic residues" evidence="1">
    <location>
        <begin position="173"/>
        <end position="188"/>
    </location>
</feature>
<dbReference type="OrthoDB" id="4864069at2759"/>
<evidence type="ECO:0000313" key="3">
    <source>
        <dbReference type="Proteomes" id="UP000237441"/>
    </source>
</evidence>
<organism evidence="2 3">
    <name type="scientific">Beauveria bassiana</name>
    <name type="common">White muscardine disease fungus</name>
    <name type="synonym">Tritirachium shiotae</name>
    <dbReference type="NCBI Taxonomy" id="176275"/>
    <lineage>
        <taxon>Eukaryota</taxon>
        <taxon>Fungi</taxon>
        <taxon>Dikarya</taxon>
        <taxon>Ascomycota</taxon>
        <taxon>Pezizomycotina</taxon>
        <taxon>Sordariomycetes</taxon>
        <taxon>Hypocreomycetidae</taxon>
        <taxon>Hypocreales</taxon>
        <taxon>Cordycipitaceae</taxon>
        <taxon>Beauveria</taxon>
    </lineage>
</organism>
<reference evidence="2 3" key="1">
    <citation type="submission" date="2016-07" db="EMBL/GenBank/DDBJ databases">
        <title>Comparative genomics of the entomopathogenic fungus Beauveria bassiana.</title>
        <authorList>
            <person name="Valero Jimenez C.A."/>
            <person name="Zwaan B.J."/>
            <person name="Van Kan J.A."/>
            <person name="Takken W."/>
            <person name="Debets A.J."/>
            <person name="Schoustra S.E."/>
            <person name="Koenraadt C.J."/>
        </authorList>
    </citation>
    <scope>NUCLEOTIDE SEQUENCE [LARGE SCALE GENOMIC DNA]</scope>
    <source>
        <strain evidence="2 3">ARSEF 8028</strain>
    </source>
</reference>
<dbReference type="EMBL" id="JRHA01000007">
    <property type="protein sequence ID" value="PQK16854.1"/>
    <property type="molecule type" value="Genomic_DNA"/>
</dbReference>
<accession>A0A2S7YLJ5</accession>
<name>A0A2S7YLJ5_BEABA</name>